<dbReference type="CDD" id="cd15482">
    <property type="entry name" value="Sialidase_non-viral"/>
    <property type="match status" value="1"/>
</dbReference>
<dbReference type="Pfam" id="PF07676">
    <property type="entry name" value="PD40"/>
    <property type="match status" value="2"/>
</dbReference>
<evidence type="ECO:0000256" key="1">
    <source>
        <dbReference type="ARBA" id="ARBA00004442"/>
    </source>
</evidence>
<gene>
    <name evidence="7" type="ORF">VB248_16570</name>
</gene>
<evidence type="ECO:0000313" key="8">
    <source>
        <dbReference type="Proteomes" id="UP001302949"/>
    </source>
</evidence>
<protein>
    <submittedName>
        <fullName evidence="7">OmpA family protein</fullName>
    </submittedName>
</protein>
<dbReference type="Gene3D" id="3.30.1330.60">
    <property type="entry name" value="OmpA-like domain"/>
    <property type="match status" value="1"/>
</dbReference>
<feature type="domain" description="OmpA-like" evidence="6">
    <location>
        <begin position="436"/>
        <end position="550"/>
    </location>
</feature>
<evidence type="ECO:0000256" key="2">
    <source>
        <dbReference type="ARBA" id="ARBA00023136"/>
    </source>
</evidence>
<evidence type="ECO:0000256" key="5">
    <source>
        <dbReference type="SAM" id="MobiDB-lite"/>
    </source>
</evidence>
<dbReference type="InterPro" id="IPR011659">
    <property type="entry name" value="WD40"/>
</dbReference>
<reference evidence="7 8" key="1">
    <citation type="submission" date="2023-12" db="EMBL/GenBank/DDBJ databases">
        <title>Novel species of the genus Arcicella isolated from rivers.</title>
        <authorList>
            <person name="Lu H."/>
        </authorList>
    </citation>
    <scope>NUCLEOTIDE SEQUENCE [LARGE SCALE GENOMIC DNA]</scope>
    <source>
        <strain evidence="7 8">KCTC 23307</strain>
    </source>
</reference>
<dbReference type="InterPro" id="IPR011042">
    <property type="entry name" value="6-blade_b-propeller_TolB-like"/>
</dbReference>
<evidence type="ECO:0000259" key="6">
    <source>
        <dbReference type="PROSITE" id="PS51123"/>
    </source>
</evidence>
<dbReference type="Gene3D" id="2.120.10.30">
    <property type="entry name" value="TolB, C-terminal domain"/>
    <property type="match status" value="1"/>
</dbReference>
<feature type="compositionally biased region" description="Basic and acidic residues" evidence="5">
    <location>
        <begin position="322"/>
        <end position="331"/>
    </location>
</feature>
<accession>A0ABU5QD42</accession>
<feature type="compositionally biased region" description="Polar residues" evidence="5">
    <location>
        <begin position="306"/>
        <end position="317"/>
    </location>
</feature>
<dbReference type="PROSITE" id="PS01068">
    <property type="entry name" value="OMPA_1"/>
    <property type="match status" value="1"/>
</dbReference>
<dbReference type="InterPro" id="IPR006665">
    <property type="entry name" value="OmpA-like"/>
</dbReference>
<dbReference type="InterPro" id="IPR006664">
    <property type="entry name" value="OMP_bac"/>
</dbReference>
<dbReference type="SUPFAM" id="SSF82171">
    <property type="entry name" value="DPP6 N-terminal domain-like"/>
    <property type="match status" value="1"/>
</dbReference>
<dbReference type="RefSeq" id="WP_323297921.1">
    <property type="nucleotide sequence ID" value="NZ_JAYFUM010000020.1"/>
</dbReference>
<dbReference type="PRINTS" id="PR01021">
    <property type="entry name" value="OMPADOMAIN"/>
</dbReference>
<name>A0ABU5QD42_9BACT</name>
<comment type="subcellular location">
    <subcellularLocation>
        <location evidence="1">Cell outer membrane</location>
    </subcellularLocation>
</comment>
<dbReference type="InterPro" id="IPR036737">
    <property type="entry name" value="OmpA-like_sf"/>
</dbReference>
<dbReference type="PROSITE" id="PS51123">
    <property type="entry name" value="OMPA_2"/>
    <property type="match status" value="1"/>
</dbReference>
<sequence>MKNLPLLFLSILNILYLPHIQAQNRPENLGSTVNSEYSELNPVIAPDGRILYFGRKNHPQNKFGENGTEQIAGSQDIWFSENVMGSWTTARRMPESLNRDQYNSILSISPDGQTILLKGAYVNGQYETRGFSIAKKNENGWDIPKKVIIPKYEKLSKGKNEYGFLSNDGRVLLMAFSEKKNSDEDDIYASFLEDDGRWSEVINLGDELNTDYTETTPFLAPDGKTLYFSSNREGGKGSNDIWVSKRLDETWIHWSEPTNIGEPINTEQYDAYYTISAAGDYAYFVSGNSTLGKKDIFRLKLDNVSPTDTKPASTTSPMVADNTRKSQDKRPARTLPNQSESVVLVSGKVIDGKTGKVPSNAQIIYEDLTNGKELGIATPDPVTGVYKVVLPYGKNYGISTKIDGYISTSQNIDLSKISGKYLEVDGKDMTVKPIEAGTKVEMNNIFFEFGKAALKPESFPELNRIANFFKTNTKLISEVSGHTDNVGTDEVNNRLSQERADVVRNYLLSQGVTPERIKAQGYGKTRPKVANDTPENQAINRRVEFEILKN</sequence>
<organism evidence="7 8">
    <name type="scientific">Arcicella rigui</name>
    <dbReference type="NCBI Taxonomy" id="797020"/>
    <lineage>
        <taxon>Bacteria</taxon>
        <taxon>Pseudomonadati</taxon>
        <taxon>Bacteroidota</taxon>
        <taxon>Cytophagia</taxon>
        <taxon>Cytophagales</taxon>
        <taxon>Flectobacillaceae</taxon>
        <taxon>Arcicella</taxon>
    </lineage>
</organism>
<dbReference type="CDD" id="cd07185">
    <property type="entry name" value="OmpA_C-like"/>
    <property type="match status" value="1"/>
</dbReference>
<keyword evidence="2 4" id="KW-0472">Membrane</keyword>
<evidence type="ECO:0000256" key="4">
    <source>
        <dbReference type="PROSITE-ProRule" id="PRU00473"/>
    </source>
</evidence>
<feature type="region of interest" description="Disordered" evidence="5">
    <location>
        <begin position="306"/>
        <end position="336"/>
    </location>
</feature>
<dbReference type="Pfam" id="PF00691">
    <property type="entry name" value="OmpA"/>
    <property type="match status" value="1"/>
</dbReference>
<dbReference type="PANTHER" id="PTHR30329">
    <property type="entry name" value="STATOR ELEMENT OF FLAGELLAR MOTOR COMPLEX"/>
    <property type="match status" value="1"/>
</dbReference>
<evidence type="ECO:0000313" key="7">
    <source>
        <dbReference type="EMBL" id="MEA5140766.1"/>
    </source>
</evidence>
<dbReference type="EMBL" id="JAYFUM010000020">
    <property type="protein sequence ID" value="MEA5140766.1"/>
    <property type="molecule type" value="Genomic_DNA"/>
</dbReference>
<dbReference type="InterPro" id="IPR050330">
    <property type="entry name" value="Bact_OuterMem_StrucFunc"/>
</dbReference>
<proteinExistence type="predicted"/>
<comment type="caution">
    <text evidence="7">The sequence shown here is derived from an EMBL/GenBank/DDBJ whole genome shotgun (WGS) entry which is preliminary data.</text>
</comment>
<keyword evidence="8" id="KW-1185">Reference proteome</keyword>
<evidence type="ECO:0000256" key="3">
    <source>
        <dbReference type="ARBA" id="ARBA00023237"/>
    </source>
</evidence>
<dbReference type="Proteomes" id="UP001302949">
    <property type="component" value="Unassembled WGS sequence"/>
</dbReference>
<dbReference type="InterPro" id="IPR006690">
    <property type="entry name" value="OMPA-like_CS"/>
</dbReference>
<keyword evidence="3" id="KW-0998">Cell outer membrane</keyword>
<dbReference type="SUPFAM" id="SSF103088">
    <property type="entry name" value="OmpA-like"/>
    <property type="match status" value="1"/>
</dbReference>
<dbReference type="PANTHER" id="PTHR30329:SF21">
    <property type="entry name" value="LIPOPROTEIN YIAD-RELATED"/>
    <property type="match status" value="1"/>
</dbReference>